<dbReference type="Gene3D" id="3.50.50.60">
    <property type="entry name" value="FAD/NAD(P)-binding domain"/>
    <property type="match status" value="1"/>
</dbReference>
<sequence length="415" mass="46259">MYDYVVVGAGVVGMATAFHIKRLAPRAKVLVVDQNVGVGMGDTARSAAAFRTIFTSWINRALAKSSVDFYRSVQSRGVDLGMRFVGYLFLVPEESREAMLKVVEELRRMGVGVDVFEKLDMPIRFRVRDDEEAREMGLPDVAFSILVRDAGIIDPERVVRYYYEQYLNEGGEVLFNAKVESVAFSPKRPIGIPGEPFPWQDVKVRGVETTAGFVEAKNVVLATGAWTERLADALGFGLPIKPRKRQVFVVNAEGELEDLLLSGLAERYAPMIILPRGIYIRPEPSEKTFWIGVADRRPYRFEDPPEPEETLWRYGIYPVLTKYVPAFEGKTPQAAWAGHYDENVVDYQPIVDRLAEGLYIAAGTSGSGIMKADAVGRIAAYLALGYEKAELYGGTVVESNVLKANRCLEPERLVI</sequence>
<dbReference type="GO" id="GO:0005737">
    <property type="term" value="C:cytoplasm"/>
    <property type="evidence" value="ECO:0007669"/>
    <property type="project" value="TreeGrafter"/>
</dbReference>
<dbReference type="GO" id="GO:0016491">
    <property type="term" value="F:oxidoreductase activity"/>
    <property type="evidence" value="ECO:0007669"/>
    <property type="project" value="UniProtKB-KW"/>
</dbReference>
<dbReference type="OrthoDB" id="168391at2157"/>
<dbReference type="PANTHER" id="PTHR13847:SF287">
    <property type="entry name" value="FAD-DEPENDENT OXIDOREDUCTASE DOMAIN-CONTAINING PROTEIN 1"/>
    <property type="match status" value="1"/>
</dbReference>
<evidence type="ECO:0000256" key="1">
    <source>
        <dbReference type="ARBA" id="ARBA00023002"/>
    </source>
</evidence>
<dbReference type="InterPro" id="IPR036188">
    <property type="entry name" value="FAD/NAD-bd_sf"/>
</dbReference>
<accession>A3MWQ5</accession>
<proteinExistence type="predicted"/>
<protein>
    <submittedName>
        <fullName evidence="3">FAD dependent oxidoreductase</fullName>
    </submittedName>
</protein>
<dbReference type="Gene3D" id="3.30.9.10">
    <property type="entry name" value="D-Amino Acid Oxidase, subunit A, domain 2"/>
    <property type="match status" value="1"/>
</dbReference>
<keyword evidence="1" id="KW-0560">Oxidoreductase</keyword>
<dbReference type="STRING" id="410359.Pcal_1655"/>
<dbReference type="eggNOG" id="arCOG00755">
    <property type="taxonomic scope" value="Archaea"/>
</dbReference>
<dbReference type="PANTHER" id="PTHR13847">
    <property type="entry name" value="SARCOSINE DEHYDROGENASE-RELATED"/>
    <property type="match status" value="1"/>
</dbReference>
<dbReference type="AlphaFoldDB" id="A3MWQ5"/>
<feature type="domain" description="FAD dependent oxidoreductase" evidence="2">
    <location>
        <begin position="3"/>
        <end position="382"/>
    </location>
</feature>
<dbReference type="InterPro" id="IPR006076">
    <property type="entry name" value="FAD-dep_OxRdtase"/>
</dbReference>
<dbReference type="HOGENOM" id="CLU_007884_4_1_2"/>
<evidence type="ECO:0000313" key="4">
    <source>
        <dbReference type="Proteomes" id="UP000001431"/>
    </source>
</evidence>
<dbReference type="EMBL" id="CP000561">
    <property type="protein sequence ID" value="ABO09072.1"/>
    <property type="molecule type" value="Genomic_DNA"/>
</dbReference>
<keyword evidence="4" id="KW-1185">Reference proteome</keyword>
<dbReference type="GeneID" id="4909421"/>
<gene>
    <name evidence="3" type="ordered locus">Pcal_1655</name>
</gene>
<dbReference type="Pfam" id="PF01266">
    <property type="entry name" value="DAO"/>
    <property type="match status" value="1"/>
</dbReference>
<dbReference type="Proteomes" id="UP000001431">
    <property type="component" value="Chromosome"/>
</dbReference>
<organism evidence="3 4">
    <name type="scientific">Pyrobaculum calidifontis (strain DSM 21063 / JCM 11548 / VA1)</name>
    <dbReference type="NCBI Taxonomy" id="410359"/>
    <lineage>
        <taxon>Archaea</taxon>
        <taxon>Thermoproteota</taxon>
        <taxon>Thermoprotei</taxon>
        <taxon>Thermoproteales</taxon>
        <taxon>Thermoproteaceae</taxon>
        <taxon>Pyrobaculum</taxon>
    </lineage>
</organism>
<dbReference type="RefSeq" id="WP_011850331.1">
    <property type="nucleotide sequence ID" value="NC_009073.1"/>
</dbReference>
<evidence type="ECO:0000313" key="3">
    <source>
        <dbReference type="EMBL" id="ABO09072.1"/>
    </source>
</evidence>
<dbReference type="SUPFAM" id="SSF51905">
    <property type="entry name" value="FAD/NAD(P)-binding domain"/>
    <property type="match status" value="1"/>
</dbReference>
<reference evidence="3" key="1">
    <citation type="submission" date="2007-02" db="EMBL/GenBank/DDBJ databases">
        <title>Complete sequence of Pyrobaculum calidifontis JCM 11548.</title>
        <authorList>
            <consortium name="US DOE Joint Genome Institute"/>
            <person name="Copeland A."/>
            <person name="Lucas S."/>
            <person name="Lapidus A."/>
            <person name="Barry K."/>
            <person name="Glavina del Rio T."/>
            <person name="Dalin E."/>
            <person name="Tice H."/>
            <person name="Pitluck S."/>
            <person name="Chain P."/>
            <person name="Malfatti S."/>
            <person name="Shin M."/>
            <person name="Vergez L."/>
            <person name="Schmutz J."/>
            <person name="Larimer F."/>
            <person name="Land M."/>
            <person name="Hauser L."/>
            <person name="Kyrpides N."/>
            <person name="Mikhailova N."/>
            <person name="Cozen A.E."/>
            <person name="Fitz-Gibbon S.T."/>
            <person name="House C.H."/>
            <person name="Saltikov C."/>
            <person name="Lowe T.M."/>
            <person name="Richardson P."/>
        </authorList>
    </citation>
    <scope>NUCLEOTIDE SEQUENCE [LARGE SCALE GENOMIC DNA]</scope>
    <source>
        <strain evidence="3">JCM 11548</strain>
    </source>
</reference>
<dbReference type="KEGG" id="pcl:Pcal_1655"/>
<evidence type="ECO:0000259" key="2">
    <source>
        <dbReference type="Pfam" id="PF01266"/>
    </source>
</evidence>
<name>A3MWQ5_PYRCJ</name>